<dbReference type="PROSITE" id="PS50158">
    <property type="entry name" value="ZF_CCHC"/>
    <property type="match status" value="1"/>
</dbReference>
<dbReference type="InterPro" id="IPR036875">
    <property type="entry name" value="Znf_CCHC_sf"/>
</dbReference>
<keyword evidence="5" id="KW-1185">Reference proteome</keyword>
<reference evidence="4" key="1">
    <citation type="submission" date="2019-10" db="EMBL/GenBank/DDBJ databases">
        <authorList>
            <person name="Zhang R."/>
            <person name="Pan Y."/>
            <person name="Wang J."/>
            <person name="Ma R."/>
            <person name="Yu S."/>
        </authorList>
    </citation>
    <scope>NUCLEOTIDE SEQUENCE</scope>
    <source>
        <strain evidence="4">LA-IB0</strain>
        <tissue evidence="4">Leaf</tissue>
    </source>
</reference>
<dbReference type="AlphaFoldDB" id="A0AAV6X347"/>
<keyword evidence="1" id="KW-0479">Metal-binding</keyword>
<dbReference type="InterPro" id="IPR001878">
    <property type="entry name" value="Znf_CCHC"/>
</dbReference>
<evidence type="ECO:0000256" key="2">
    <source>
        <dbReference type="SAM" id="MobiDB-lite"/>
    </source>
</evidence>
<dbReference type="Gene3D" id="4.10.60.10">
    <property type="entry name" value="Zinc finger, CCHC-type"/>
    <property type="match status" value="1"/>
</dbReference>
<keyword evidence="1" id="KW-0862">Zinc</keyword>
<evidence type="ECO:0000259" key="3">
    <source>
        <dbReference type="PROSITE" id="PS50158"/>
    </source>
</evidence>
<evidence type="ECO:0000313" key="5">
    <source>
        <dbReference type="Proteomes" id="UP000826271"/>
    </source>
</evidence>
<dbReference type="GO" id="GO:0003676">
    <property type="term" value="F:nucleic acid binding"/>
    <property type="evidence" value="ECO:0007669"/>
    <property type="project" value="InterPro"/>
</dbReference>
<protein>
    <recommendedName>
        <fullName evidence="3">CCHC-type domain-containing protein</fullName>
    </recommendedName>
</protein>
<dbReference type="PANTHER" id="PTHR34482">
    <property type="entry name" value="DNA DAMAGE-INDUCIBLE PROTEIN 1-LIKE"/>
    <property type="match status" value="1"/>
</dbReference>
<accession>A0AAV6X347</accession>
<proteinExistence type="predicted"/>
<name>A0AAV6X347_9LAMI</name>
<sequence length="312" mass="35430">MVSQQARVVNDEHSVHGGEGSANLESHSSRLPPPPGHRAANFVYPQHLPVHGPETCERRYDKLRKMGAVDFVGTTDPAKEETWLKQTERVFRLMQCNPEEKFEHVVSLLQGDAYAWWETLPHSTVQPPGNRSVAEYKVQFNQLSYYAPHMIAREKKKCTRFESELQFTIRNRITQTDLESYRKLKASVIRSEKLDLESRNFQLNKKRQNEKTGGFRERKEFISSPQRVFPSSSKGNNSKCTTSNTMSVGSSSSAATCVHCGRNHRGECRLLTGKCFRCGEPGHIARNCPMPHEETTIEQSRFSGFNPSRGTG</sequence>
<feature type="region of interest" description="Disordered" evidence="2">
    <location>
        <begin position="1"/>
        <end position="36"/>
    </location>
</feature>
<dbReference type="EMBL" id="WHWC01000011">
    <property type="protein sequence ID" value="KAG8373575.1"/>
    <property type="molecule type" value="Genomic_DNA"/>
</dbReference>
<feature type="region of interest" description="Disordered" evidence="2">
    <location>
        <begin position="224"/>
        <end position="248"/>
    </location>
</feature>
<dbReference type="PANTHER" id="PTHR34482:SF36">
    <property type="entry name" value="RETROTRANSPOSON GAG DOMAIN-CONTAINING PROTEIN"/>
    <property type="match status" value="1"/>
</dbReference>
<dbReference type="GO" id="GO:0008270">
    <property type="term" value="F:zinc ion binding"/>
    <property type="evidence" value="ECO:0007669"/>
    <property type="project" value="UniProtKB-KW"/>
</dbReference>
<keyword evidence="1" id="KW-0863">Zinc-finger</keyword>
<comment type="caution">
    <text evidence="4">The sequence shown here is derived from an EMBL/GenBank/DDBJ whole genome shotgun (WGS) entry which is preliminary data.</text>
</comment>
<feature type="compositionally biased region" description="Polar residues" evidence="2">
    <location>
        <begin position="224"/>
        <end position="240"/>
    </location>
</feature>
<gene>
    <name evidence="4" type="ORF">BUALT_Bualt11G0038700</name>
</gene>
<dbReference type="Proteomes" id="UP000826271">
    <property type="component" value="Unassembled WGS sequence"/>
</dbReference>
<dbReference type="SUPFAM" id="SSF57756">
    <property type="entry name" value="Retrovirus zinc finger-like domains"/>
    <property type="match status" value="1"/>
</dbReference>
<dbReference type="SMART" id="SM00343">
    <property type="entry name" value="ZnF_C2HC"/>
    <property type="match status" value="1"/>
</dbReference>
<organism evidence="4 5">
    <name type="scientific">Buddleja alternifolia</name>
    <dbReference type="NCBI Taxonomy" id="168488"/>
    <lineage>
        <taxon>Eukaryota</taxon>
        <taxon>Viridiplantae</taxon>
        <taxon>Streptophyta</taxon>
        <taxon>Embryophyta</taxon>
        <taxon>Tracheophyta</taxon>
        <taxon>Spermatophyta</taxon>
        <taxon>Magnoliopsida</taxon>
        <taxon>eudicotyledons</taxon>
        <taxon>Gunneridae</taxon>
        <taxon>Pentapetalae</taxon>
        <taxon>asterids</taxon>
        <taxon>lamiids</taxon>
        <taxon>Lamiales</taxon>
        <taxon>Scrophulariaceae</taxon>
        <taxon>Buddlejeae</taxon>
        <taxon>Buddleja</taxon>
    </lineage>
</organism>
<evidence type="ECO:0000256" key="1">
    <source>
        <dbReference type="PROSITE-ProRule" id="PRU00047"/>
    </source>
</evidence>
<dbReference type="Pfam" id="PF00098">
    <property type="entry name" value="zf-CCHC"/>
    <property type="match status" value="1"/>
</dbReference>
<feature type="domain" description="CCHC-type" evidence="3">
    <location>
        <begin position="274"/>
        <end position="289"/>
    </location>
</feature>
<evidence type="ECO:0000313" key="4">
    <source>
        <dbReference type="EMBL" id="KAG8373575.1"/>
    </source>
</evidence>